<dbReference type="InterPro" id="IPR012677">
    <property type="entry name" value="Nucleotide-bd_a/b_plait_sf"/>
</dbReference>
<dbReference type="AlphaFoldDB" id="A0A0G4IHV9"/>
<reference evidence="5 6" key="1">
    <citation type="submission" date="2015-02" db="EMBL/GenBank/DDBJ databases">
        <authorList>
            <person name="Chooi Y.-H."/>
        </authorList>
    </citation>
    <scope>NUCLEOTIDE SEQUENCE [LARGE SCALE GENOMIC DNA]</scope>
    <source>
        <strain evidence="5">E3</strain>
    </source>
</reference>
<dbReference type="InterPro" id="IPR052462">
    <property type="entry name" value="SLIRP/GR-RBP-like"/>
</dbReference>
<dbReference type="Proteomes" id="UP000039324">
    <property type="component" value="Unassembled WGS sequence"/>
</dbReference>
<dbReference type="EMBL" id="CDSF01000002">
    <property type="protein sequence ID" value="CEO94798.1"/>
    <property type="molecule type" value="Genomic_DNA"/>
</dbReference>
<dbReference type="PANTHER" id="PTHR48027">
    <property type="entry name" value="HETEROGENEOUS NUCLEAR RIBONUCLEOPROTEIN 87F-RELATED"/>
    <property type="match status" value="1"/>
</dbReference>
<dbReference type="InterPro" id="IPR000504">
    <property type="entry name" value="RRM_dom"/>
</dbReference>
<keyword evidence="1 2" id="KW-0694">RNA-binding</keyword>
<name>A0A0G4IHV9_PLABS</name>
<feature type="compositionally biased region" description="Basic and acidic residues" evidence="3">
    <location>
        <begin position="106"/>
        <end position="118"/>
    </location>
</feature>
<dbReference type="InterPro" id="IPR035979">
    <property type="entry name" value="RBD_domain_sf"/>
</dbReference>
<dbReference type="SUPFAM" id="SSF54928">
    <property type="entry name" value="RNA-binding domain, RBD"/>
    <property type="match status" value="1"/>
</dbReference>
<feature type="region of interest" description="Disordered" evidence="3">
    <location>
        <begin position="106"/>
        <end position="157"/>
    </location>
</feature>
<evidence type="ECO:0000256" key="1">
    <source>
        <dbReference type="ARBA" id="ARBA00022884"/>
    </source>
</evidence>
<dbReference type="SMART" id="SM00360">
    <property type="entry name" value="RRM"/>
    <property type="match status" value="1"/>
</dbReference>
<dbReference type="Gene3D" id="3.30.70.330">
    <property type="match status" value="1"/>
</dbReference>
<accession>A0A0G4IHV9</accession>
<evidence type="ECO:0000259" key="4">
    <source>
        <dbReference type="PROSITE" id="PS50102"/>
    </source>
</evidence>
<dbReference type="Pfam" id="PF00076">
    <property type="entry name" value="RRM_1"/>
    <property type="match status" value="1"/>
</dbReference>
<protein>
    <recommendedName>
        <fullName evidence="4">RRM domain-containing protein</fullName>
    </recommendedName>
</protein>
<dbReference type="CDD" id="cd00590">
    <property type="entry name" value="RRM_SF"/>
    <property type="match status" value="1"/>
</dbReference>
<dbReference type="OrthoDB" id="439808at2759"/>
<dbReference type="GO" id="GO:0003723">
    <property type="term" value="F:RNA binding"/>
    <property type="evidence" value="ECO:0007669"/>
    <property type="project" value="UniProtKB-UniRule"/>
</dbReference>
<organism evidence="5 6">
    <name type="scientific">Plasmodiophora brassicae</name>
    <name type="common">Clubroot disease agent</name>
    <dbReference type="NCBI Taxonomy" id="37360"/>
    <lineage>
        <taxon>Eukaryota</taxon>
        <taxon>Sar</taxon>
        <taxon>Rhizaria</taxon>
        <taxon>Endomyxa</taxon>
        <taxon>Phytomyxea</taxon>
        <taxon>Plasmodiophorida</taxon>
        <taxon>Plasmodiophoridae</taxon>
        <taxon>Plasmodiophora</taxon>
    </lineage>
</organism>
<evidence type="ECO:0000313" key="5">
    <source>
        <dbReference type="EMBL" id="CEO94798.1"/>
    </source>
</evidence>
<feature type="region of interest" description="Disordered" evidence="3">
    <location>
        <begin position="178"/>
        <end position="207"/>
    </location>
</feature>
<gene>
    <name evidence="5" type="ORF">PBRA_003611</name>
</gene>
<evidence type="ECO:0000313" key="6">
    <source>
        <dbReference type="Proteomes" id="UP000039324"/>
    </source>
</evidence>
<dbReference type="PROSITE" id="PS50102">
    <property type="entry name" value="RRM"/>
    <property type="match status" value="1"/>
</dbReference>
<keyword evidence="6" id="KW-1185">Reference proteome</keyword>
<proteinExistence type="predicted"/>
<feature type="domain" description="RRM" evidence="4">
    <location>
        <begin position="28"/>
        <end position="102"/>
    </location>
</feature>
<sequence length="207" mass="23273">MSYAVDRERSSRRVRTREIPSSPSIVCRVLDVTGLTVDTTEEQLKAFLGCSSVDIPKNPRSGISMGYGYAYFSTTALASQAYANMHMQELNGNPLHLSFSASRHPDALDATERREKANSRRSVTRSPARRRSPSPRRRSSPARRSGIPEPHQMVGRPCAHYPNCKKGDRCEWDHIDADGRDARFPNLVPGQYKRGSRDAGRWQKRAS</sequence>
<evidence type="ECO:0000256" key="2">
    <source>
        <dbReference type="PROSITE-ProRule" id="PRU00176"/>
    </source>
</evidence>
<feature type="compositionally biased region" description="Basic residues" evidence="3">
    <location>
        <begin position="127"/>
        <end position="141"/>
    </location>
</feature>
<evidence type="ECO:0000256" key="3">
    <source>
        <dbReference type="SAM" id="MobiDB-lite"/>
    </source>
</evidence>